<accession>A4FX92</accession>
<dbReference type="HOGENOM" id="CLU_042930_1_1_2"/>
<name>A4FX92_METM5</name>
<dbReference type="PANTHER" id="PTHR21485:SF6">
    <property type="entry name" value="N-ACYLNEURAMINATE CYTIDYLYLTRANSFERASE-RELATED"/>
    <property type="match status" value="1"/>
</dbReference>
<evidence type="ECO:0000313" key="1">
    <source>
        <dbReference type="EMBL" id="ABO34821.1"/>
    </source>
</evidence>
<dbReference type="KEGG" id="mmq:MmarC5_0507"/>
<dbReference type="InterPro" id="IPR029044">
    <property type="entry name" value="Nucleotide-diphossugar_trans"/>
</dbReference>
<dbReference type="SUPFAM" id="SSF53448">
    <property type="entry name" value="Nucleotide-diphospho-sugar transferases"/>
    <property type="match status" value="1"/>
</dbReference>
<evidence type="ECO:0000313" key="2">
    <source>
        <dbReference type="Proteomes" id="UP000000253"/>
    </source>
</evidence>
<dbReference type="InterPro" id="IPR003329">
    <property type="entry name" value="Cytidylyl_trans"/>
</dbReference>
<sequence>MRDNMKILAIIPARGGSKGVPRKNIKNLYGKPLIAWTIECAKNSKYLTKIIVSTDDEEIAKISEVCGAEVPFLRPLQFAKDNSPTIDSILHAIEFFEEKGEFFDIIVLLQPTSPLKITLDVDKSINQLINNPEAKSLVSVDEPNHPPYWSMSIKNDFLVPAFGQELFEKRRQDLPKTYMPNGAIFIAYTDELKKYKTFYTPKTTYYTMTSDRSIDIDTEFDFELAEFYMGRRENGDKNRK</sequence>
<dbReference type="CDD" id="cd02513">
    <property type="entry name" value="CMP-NeuAc_Synthase"/>
    <property type="match status" value="1"/>
</dbReference>
<organism evidence="1 2">
    <name type="scientific">Methanococcus maripaludis (strain C5 / ATCC BAA-1333)</name>
    <dbReference type="NCBI Taxonomy" id="402880"/>
    <lineage>
        <taxon>Archaea</taxon>
        <taxon>Methanobacteriati</taxon>
        <taxon>Methanobacteriota</taxon>
        <taxon>Methanomada group</taxon>
        <taxon>Methanococci</taxon>
        <taxon>Methanococcales</taxon>
        <taxon>Methanococcaceae</taxon>
        <taxon>Methanococcus</taxon>
    </lineage>
</organism>
<dbReference type="EMBL" id="CP000609">
    <property type="protein sequence ID" value="ABO34821.1"/>
    <property type="molecule type" value="Genomic_DNA"/>
</dbReference>
<keyword evidence="1" id="KW-0548">Nucleotidyltransferase</keyword>
<keyword evidence="1" id="KW-0808">Transferase</keyword>
<reference evidence="1 2" key="1">
    <citation type="submission" date="2007-03" db="EMBL/GenBank/DDBJ databases">
        <title>Complete sequence of chromosome of Methanococcus maripaludis C5.</title>
        <authorList>
            <consortium name="US DOE Joint Genome Institute"/>
            <person name="Copeland A."/>
            <person name="Lucas S."/>
            <person name="Lapidus A."/>
            <person name="Barry K."/>
            <person name="Glavina del Rio T."/>
            <person name="Dalin E."/>
            <person name="Tice H."/>
            <person name="Pitluck S."/>
            <person name="Chertkov O."/>
            <person name="Brettin T."/>
            <person name="Bruce D."/>
            <person name="Han C."/>
            <person name="Detter J.C."/>
            <person name="Schmutz J."/>
            <person name="Larimer F."/>
            <person name="Land M."/>
            <person name="Hauser L."/>
            <person name="Kyrpides N."/>
            <person name="Mikhailova N."/>
            <person name="Sieprawska-Lupa M."/>
            <person name="Whitman W.B."/>
            <person name="Richardson P."/>
        </authorList>
    </citation>
    <scope>NUCLEOTIDE SEQUENCE [LARGE SCALE GENOMIC DNA]</scope>
    <source>
        <strain evidence="2">C5 / ATCC BAA-1333</strain>
    </source>
</reference>
<dbReference type="PANTHER" id="PTHR21485">
    <property type="entry name" value="HAD SUPERFAMILY MEMBERS CMAS AND KDSC"/>
    <property type="match status" value="1"/>
</dbReference>
<dbReference type="AlphaFoldDB" id="A4FX92"/>
<dbReference type="STRING" id="402880.MmarC5_0507"/>
<protein>
    <submittedName>
        <fullName evidence="1">Acylneuraminate cytidylyltransferase</fullName>
    </submittedName>
</protein>
<dbReference type="Proteomes" id="UP000000253">
    <property type="component" value="Chromosome"/>
</dbReference>
<proteinExistence type="predicted"/>
<dbReference type="InterPro" id="IPR050793">
    <property type="entry name" value="CMP-NeuNAc_synthase"/>
</dbReference>
<dbReference type="GO" id="GO:0008781">
    <property type="term" value="F:N-acylneuraminate cytidylyltransferase activity"/>
    <property type="evidence" value="ECO:0007669"/>
    <property type="project" value="TreeGrafter"/>
</dbReference>
<dbReference type="eggNOG" id="arCOG04817">
    <property type="taxonomic scope" value="Archaea"/>
</dbReference>
<dbReference type="Gene3D" id="3.90.550.10">
    <property type="entry name" value="Spore Coat Polysaccharide Biosynthesis Protein SpsA, Chain A"/>
    <property type="match status" value="1"/>
</dbReference>
<gene>
    <name evidence="1" type="ordered locus">MmarC5_0507</name>
</gene>
<dbReference type="Pfam" id="PF02348">
    <property type="entry name" value="CTP_transf_3"/>
    <property type="match status" value="1"/>
</dbReference>